<feature type="region of interest" description="Disordered" evidence="1">
    <location>
        <begin position="146"/>
        <end position="195"/>
    </location>
</feature>
<accession>A0AAJ8BM93</accession>
<feature type="compositionally biased region" description="Basic and acidic residues" evidence="1">
    <location>
        <begin position="146"/>
        <end position="170"/>
    </location>
</feature>
<reference evidence="2" key="2">
    <citation type="submission" date="2025-08" db="UniProtKB">
        <authorList>
            <consortium name="RefSeq"/>
        </authorList>
    </citation>
    <scope>IDENTIFICATION</scope>
</reference>
<dbReference type="RefSeq" id="XP_059600282.1">
    <property type="nucleotide sequence ID" value="XM_059747077.1"/>
</dbReference>
<organism evidence="2">
    <name type="scientific">Aspergillus niger</name>
    <dbReference type="NCBI Taxonomy" id="5061"/>
    <lineage>
        <taxon>Eukaryota</taxon>
        <taxon>Fungi</taxon>
        <taxon>Dikarya</taxon>
        <taxon>Ascomycota</taxon>
        <taxon>Pezizomycotina</taxon>
        <taxon>Eurotiomycetes</taxon>
        <taxon>Eurotiomycetidae</taxon>
        <taxon>Eurotiales</taxon>
        <taxon>Aspergillaceae</taxon>
        <taxon>Aspergillus</taxon>
        <taxon>Aspergillus subgen. Circumdati</taxon>
    </lineage>
</organism>
<feature type="compositionally biased region" description="Polar residues" evidence="1">
    <location>
        <begin position="13"/>
        <end position="28"/>
    </location>
</feature>
<dbReference type="KEGG" id="ang:An03g04440"/>
<feature type="compositionally biased region" description="Low complexity" evidence="1">
    <location>
        <begin position="183"/>
        <end position="195"/>
    </location>
</feature>
<name>A0AAJ8BM93_ASPNG</name>
<protein>
    <submittedName>
        <fullName evidence="2">Uncharacterized protein</fullName>
    </submittedName>
</protein>
<gene>
    <name evidence="2" type="ORF">An03g04440</name>
</gene>
<dbReference type="AlphaFoldDB" id="A0AAJ8BM93"/>
<feature type="region of interest" description="Disordered" evidence="1">
    <location>
        <begin position="1"/>
        <end position="28"/>
    </location>
</feature>
<proteinExistence type="predicted"/>
<dbReference type="GeneID" id="84590718"/>
<sequence length="236" mass="25860">MAKHGQFRPWSDQAATDSLESCPQQGCGSTLSTAALVRQIKQVGGSSQVCPQAAACKELRGWVGKKNVGRNKERRHKKGDPKRGQLWWVTKKRVSTMISKLPFRDDVALRGEGNIAVDNDSKAAPHKAGGEERNLATMRFYSELRERERGKREMDSKENSEWDKADEATARKSSGYRKLRLTSPSSQFQPASPSLPGIDTIIQVSPLYYLFPFPPTVCTAAAAAAGNWLAALVAAG</sequence>
<evidence type="ECO:0000313" key="2">
    <source>
        <dbReference type="RefSeq" id="XP_059600282.1"/>
    </source>
</evidence>
<reference evidence="2" key="1">
    <citation type="submission" date="2025-02" db="EMBL/GenBank/DDBJ databases">
        <authorList>
            <consortium name="NCBI Genome Project"/>
        </authorList>
    </citation>
    <scope>NUCLEOTIDE SEQUENCE</scope>
</reference>
<feature type="non-terminal residue" evidence="2">
    <location>
        <position position="236"/>
    </location>
</feature>
<evidence type="ECO:0000256" key="1">
    <source>
        <dbReference type="SAM" id="MobiDB-lite"/>
    </source>
</evidence>